<dbReference type="InterPro" id="IPR002130">
    <property type="entry name" value="Cyclophilin-type_PPIase_dom"/>
</dbReference>
<keyword evidence="5 6" id="KW-0413">Isomerase</keyword>
<sequence>MRIVKYLLVLTLIVVSCKSVKYPDLENGLYADIQTNKGDVLVKLYEKEVPMTVANFVALAEGNHPKVTDSLKGKPFYDGTKFHRVIKDFMIQGGDPTGTGGGNAGYKFDDEFPMDQEAKLIYPHDGPGVLSMANSGPSTNSSQFFITHKETPWLNGKHSVFGKVSIGQDVVNAVERDDFISKVDIIRVGKDAKKFDAPVVFEAEFAKVEERKAERERMIRLKKMKFQEEKEIHKSTATDSGLKILQLQEGDGKKVNPAIPTTVHYTLYLDDGTKIDSSLDKQTPFTFTLDDANMPLIAGWKEGVKTMKEGGKSRFFIPYYLGYGEGGYGPIPGKSDLVFEVEVLKVGK</sequence>
<dbReference type="PROSITE" id="PS51257">
    <property type="entry name" value="PROKAR_LIPOPROTEIN"/>
    <property type="match status" value="1"/>
</dbReference>
<dbReference type="InterPro" id="IPR046357">
    <property type="entry name" value="PPIase_dom_sf"/>
</dbReference>
<comment type="catalytic activity">
    <reaction evidence="1 6">
        <text>[protein]-peptidylproline (omega=180) = [protein]-peptidylproline (omega=0)</text>
        <dbReference type="Rhea" id="RHEA:16237"/>
        <dbReference type="Rhea" id="RHEA-COMP:10747"/>
        <dbReference type="Rhea" id="RHEA-COMP:10748"/>
        <dbReference type="ChEBI" id="CHEBI:83833"/>
        <dbReference type="ChEBI" id="CHEBI:83834"/>
        <dbReference type="EC" id="5.2.1.8"/>
    </reaction>
</comment>
<feature type="domain" description="PPIase FKBP-type" evidence="7">
    <location>
        <begin position="258"/>
        <end position="347"/>
    </location>
</feature>
<feature type="domain" description="PPIase cyclophilin-type" evidence="8">
    <location>
        <begin position="38"/>
        <end position="176"/>
    </location>
</feature>
<dbReference type="Pfam" id="PF00254">
    <property type="entry name" value="FKBP_C"/>
    <property type="match status" value="1"/>
</dbReference>
<keyword evidence="4 6" id="KW-0697">Rotamase</keyword>
<reference evidence="9 10" key="1">
    <citation type="submission" date="2024-05" db="EMBL/GenBank/DDBJ databases">
        <authorList>
            <person name="Duchaud E."/>
        </authorList>
    </citation>
    <scope>NUCLEOTIDE SEQUENCE [LARGE SCALE GENOMIC DNA]</scope>
    <source>
        <strain evidence="9">Ena-SAMPLE-TAB-13-05-2024-13:56:06:370-140308</strain>
    </source>
</reference>
<evidence type="ECO:0000256" key="3">
    <source>
        <dbReference type="ARBA" id="ARBA00013194"/>
    </source>
</evidence>
<dbReference type="RefSeq" id="WP_348715086.1">
    <property type="nucleotide sequence ID" value="NZ_CAXJIO010000010.1"/>
</dbReference>
<dbReference type="GO" id="GO:0003755">
    <property type="term" value="F:peptidyl-prolyl cis-trans isomerase activity"/>
    <property type="evidence" value="ECO:0007669"/>
    <property type="project" value="UniProtKB-EC"/>
</dbReference>
<comment type="caution">
    <text evidence="9">The sequence shown here is derived from an EMBL/GenBank/DDBJ whole genome shotgun (WGS) entry which is preliminary data.</text>
</comment>
<dbReference type="Gene3D" id="2.40.100.10">
    <property type="entry name" value="Cyclophilin-like"/>
    <property type="match status" value="1"/>
</dbReference>
<dbReference type="CDD" id="cd00317">
    <property type="entry name" value="cyclophilin"/>
    <property type="match status" value="1"/>
</dbReference>
<dbReference type="SUPFAM" id="SSF54534">
    <property type="entry name" value="FKBP-like"/>
    <property type="match status" value="1"/>
</dbReference>
<dbReference type="PROSITE" id="PS50059">
    <property type="entry name" value="FKBP_PPIASE"/>
    <property type="match status" value="1"/>
</dbReference>
<dbReference type="InterPro" id="IPR020892">
    <property type="entry name" value="Cyclophilin-type_PPIase_CS"/>
</dbReference>
<accession>A0ABP1EWW4</accession>
<dbReference type="InterPro" id="IPR044666">
    <property type="entry name" value="Cyclophilin_A-like"/>
</dbReference>
<dbReference type="Pfam" id="PF00160">
    <property type="entry name" value="Pro_isomerase"/>
    <property type="match status" value="1"/>
</dbReference>
<gene>
    <name evidence="9" type="ORF">T190423A01A_10325</name>
</gene>
<evidence type="ECO:0000256" key="1">
    <source>
        <dbReference type="ARBA" id="ARBA00000971"/>
    </source>
</evidence>
<dbReference type="PROSITE" id="PS00170">
    <property type="entry name" value="CSA_PPIASE_1"/>
    <property type="match status" value="1"/>
</dbReference>
<dbReference type="PANTHER" id="PTHR45625">
    <property type="entry name" value="PEPTIDYL-PROLYL CIS-TRANS ISOMERASE-RELATED"/>
    <property type="match status" value="1"/>
</dbReference>
<evidence type="ECO:0000256" key="4">
    <source>
        <dbReference type="ARBA" id="ARBA00023110"/>
    </source>
</evidence>
<dbReference type="Gene3D" id="3.10.50.40">
    <property type="match status" value="1"/>
</dbReference>
<dbReference type="SUPFAM" id="SSF50891">
    <property type="entry name" value="Cyclophilin-like"/>
    <property type="match status" value="1"/>
</dbReference>
<dbReference type="Proteomes" id="UP001497527">
    <property type="component" value="Unassembled WGS sequence"/>
</dbReference>
<evidence type="ECO:0000313" key="10">
    <source>
        <dbReference type="Proteomes" id="UP001497527"/>
    </source>
</evidence>
<evidence type="ECO:0000313" key="9">
    <source>
        <dbReference type="EMBL" id="CAL2101762.1"/>
    </source>
</evidence>
<evidence type="ECO:0000259" key="8">
    <source>
        <dbReference type="PROSITE" id="PS50072"/>
    </source>
</evidence>
<protein>
    <recommendedName>
        <fullName evidence="3 6">peptidylprolyl isomerase</fullName>
        <ecNumber evidence="3 6">5.2.1.8</ecNumber>
    </recommendedName>
</protein>
<dbReference type="PRINTS" id="PR00153">
    <property type="entry name" value="CSAPPISMRASE"/>
</dbReference>
<name>A0ABP1EWW4_9FLAO</name>
<dbReference type="EC" id="5.2.1.8" evidence="3 6"/>
<evidence type="ECO:0000256" key="5">
    <source>
        <dbReference type="ARBA" id="ARBA00023235"/>
    </source>
</evidence>
<evidence type="ECO:0000259" key="7">
    <source>
        <dbReference type="PROSITE" id="PS50059"/>
    </source>
</evidence>
<dbReference type="PANTHER" id="PTHR45625:SF4">
    <property type="entry name" value="PEPTIDYLPROLYL ISOMERASE DOMAIN AND WD REPEAT-CONTAINING PROTEIN 1"/>
    <property type="match status" value="1"/>
</dbReference>
<evidence type="ECO:0000256" key="6">
    <source>
        <dbReference type="PROSITE-ProRule" id="PRU00277"/>
    </source>
</evidence>
<dbReference type="EMBL" id="CAXJIO010000010">
    <property type="protein sequence ID" value="CAL2101762.1"/>
    <property type="molecule type" value="Genomic_DNA"/>
</dbReference>
<comment type="similarity">
    <text evidence="2">Belongs to the cyclophilin-type PPIase family.</text>
</comment>
<proteinExistence type="inferred from homology"/>
<dbReference type="PROSITE" id="PS50072">
    <property type="entry name" value="CSA_PPIASE_2"/>
    <property type="match status" value="1"/>
</dbReference>
<organism evidence="9 10">
    <name type="scientific">Tenacibaculum polynesiense</name>
    <dbReference type="NCBI Taxonomy" id="3137857"/>
    <lineage>
        <taxon>Bacteria</taxon>
        <taxon>Pseudomonadati</taxon>
        <taxon>Bacteroidota</taxon>
        <taxon>Flavobacteriia</taxon>
        <taxon>Flavobacteriales</taxon>
        <taxon>Flavobacteriaceae</taxon>
        <taxon>Tenacibaculum</taxon>
    </lineage>
</organism>
<keyword evidence="10" id="KW-1185">Reference proteome</keyword>
<dbReference type="InterPro" id="IPR001179">
    <property type="entry name" value="PPIase_FKBP_dom"/>
</dbReference>
<dbReference type="InterPro" id="IPR029000">
    <property type="entry name" value="Cyclophilin-like_dom_sf"/>
</dbReference>
<evidence type="ECO:0000256" key="2">
    <source>
        <dbReference type="ARBA" id="ARBA00007365"/>
    </source>
</evidence>